<dbReference type="SUPFAM" id="SSF53098">
    <property type="entry name" value="Ribonuclease H-like"/>
    <property type="match status" value="1"/>
</dbReference>
<dbReference type="PANTHER" id="PTHR12801:SF112">
    <property type="entry name" value="RNA EXONUCLEASE 3"/>
    <property type="match status" value="1"/>
</dbReference>
<protein>
    <submittedName>
        <fullName evidence="7">RNA exonuclease 3</fullName>
    </submittedName>
</protein>
<evidence type="ECO:0000259" key="6">
    <source>
        <dbReference type="SMART" id="SM00479"/>
    </source>
</evidence>
<feature type="region of interest" description="Disordered" evidence="5">
    <location>
        <begin position="97"/>
        <end position="206"/>
    </location>
</feature>
<dbReference type="OrthoDB" id="3996471at2759"/>
<dbReference type="GO" id="GO:0004527">
    <property type="term" value="F:exonuclease activity"/>
    <property type="evidence" value="ECO:0007669"/>
    <property type="project" value="UniProtKB-KW"/>
</dbReference>
<evidence type="ECO:0000256" key="1">
    <source>
        <dbReference type="ARBA" id="ARBA00006357"/>
    </source>
</evidence>
<feature type="domain" description="Exonuclease" evidence="6">
    <location>
        <begin position="483"/>
        <end position="681"/>
    </location>
</feature>
<feature type="compositionally biased region" description="Low complexity" evidence="5">
    <location>
        <begin position="181"/>
        <end position="193"/>
    </location>
</feature>
<evidence type="ECO:0000313" key="7">
    <source>
        <dbReference type="EMBL" id="KND88415.1"/>
    </source>
</evidence>
<evidence type="ECO:0000256" key="5">
    <source>
        <dbReference type="SAM" id="MobiDB-lite"/>
    </source>
</evidence>
<reference evidence="7 8" key="1">
    <citation type="journal article" date="2015" name="BMC Genomics">
        <title>The genome of the truffle-parasite Tolypocladium ophioglossoides and the evolution of antifungal peptaibiotics.</title>
        <authorList>
            <person name="Quandt C.A."/>
            <person name="Bushley K.E."/>
            <person name="Spatafora J.W."/>
        </authorList>
    </citation>
    <scope>NUCLEOTIDE SEQUENCE [LARGE SCALE GENOMIC DNA]</scope>
    <source>
        <strain evidence="7 8">CBS 100239</strain>
    </source>
</reference>
<dbReference type="PANTHER" id="PTHR12801">
    <property type="entry name" value="RNA EXONUCLEASE REXO1 / RECO3 FAMILY MEMBER-RELATED"/>
    <property type="match status" value="1"/>
</dbReference>
<feature type="compositionally biased region" description="Basic and acidic residues" evidence="5">
    <location>
        <begin position="137"/>
        <end position="151"/>
    </location>
</feature>
<name>A0A0L0N3K8_TOLOC</name>
<dbReference type="InterPro" id="IPR013520">
    <property type="entry name" value="Ribonucl_H"/>
</dbReference>
<keyword evidence="3" id="KW-0378">Hydrolase</keyword>
<evidence type="ECO:0000256" key="2">
    <source>
        <dbReference type="ARBA" id="ARBA00022722"/>
    </source>
</evidence>
<keyword evidence="4 7" id="KW-0269">Exonuclease</keyword>
<evidence type="ECO:0000256" key="4">
    <source>
        <dbReference type="ARBA" id="ARBA00022839"/>
    </source>
</evidence>
<evidence type="ECO:0000313" key="8">
    <source>
        <dbReference type="Proteomes" id="UP000036947"/>
    </source>
</evidence>
<dbReference type="STRING" id="1163406.A0A0L0N3K8"/>
<organism evidence="7 8">
    <name type="scientific">Tolypocladium ophioglossoides (strain CBS 100239)</name>
    <name type="common">Snaketongue truffleclub</name>
    <name type="synonym">Elaphocordyceps ophioglossoides</name>
    <dbReference type="NCBI Taxonomy" id="1163406"/>
    <lineage>
        <taxon>Eukaryota</taxon>
        <taxon>Fungi</taxon>
        <taxon>Dikarya</taxon>
        <taxon>Ascomycota</taxon>
        <taxon>Pezizomycotina</taxon>
        <taxon>Sordariomycetes</taxon>
        <taxon>Hypocreomycetidae</taxon>
        <taxon>Hypocreales</taxon>
        <taxon>Ophiocordycipitaceae</taxon>
        <taxon>Tolypocladium</taxon>
    </lineage>
</organism>
<feature type="compositionally biased region" description="Polar residues" evidence="5">
    <location>
        <begin position="549"/>
        <end position="561"/>
    </location>
</feature>
<feature type="region of interest" description="Disordered" evidence="5">
    <location>
        <begin position="307"/>
        <end position="331"/>
    </location>
</feature>
<dbReference type="InterPro" id="IPR047021">
    <property type="entry name" value="REXO1/3/4-like"/>
</dbReference>
<evidence type="ECO:0000256" key="3">
    <source>
        <dbReference type="ARBA" id="ARBA00022801"/>
    </source>
</evidence>
<dbReference type="Proteomes" id="UP000036947">
    <property type="component" value="Unassembled WGS sequence"/>
</dbReference>
<accession>A0A0L0N3K8</accession>
<dbReference type="GO" id="GO:0003676">
    <property type="term" value="F:nucleic acid binding"/>
    <property type="evidence" value="ECO:0007669"/>
    <property type="project" value="InterPro"/>
</dbReference>
<gene>
    <name evidence="7" type="ORF">TOPH_06966</name>
</gene>
<dbReference type="CDD" id="cd06145">
    <property type="entry name" value="REX1_like"/>
    <property type="match status" value="1"/>
</dbReference>
<feature type="non-terminal residue" evidence="7">
    <location>
        <position position="1"/>
    </location>
</feature>
<dbReference type="GO" id="GO:0005634">
    <property type="term" value="C:nucleus"/>
    <property type="evidence" value="ECO:0007669"/>
    <property type="project" value="TreeGrafter"/>
</dbReference>
<feature type="region of interest" description="Disordered" evidence="5">
    <location>
        <begin position="549"/>
        <end position="568"/>
    </location>
</feature>
<dbReference type="InterPro" id="IPR034922">
    <property type="entry name" value="REX1-like_exo"/>
</dbReference>
<dbReference type="SMART" id="SM00479">
    <property type="entry name" value="EXOIII"/>
    <property type="match status" value="1"/>
</dbReference>
<comment type="similarity">
    <text evidence="1">Belongs to the REXO1/REXO3 family.</text>
</comment>
<comment type="caution">
    <text evidence="7">The sequence shown here is derived from an EMBL/GenBank/DDBJ whole genome shotgun (WGS) entry which is preliminary data.</text>
</comment>
<sequence>ACTLLHERHCTVSTSHISRQPFFSDRAVVRCIAPPCDFEQDTVAGDLSVIVNWPPKMVSIALKHIPCPAGEKCTAFQCIFGHENDLAVGILPTDQDSRKLRHGDEASLSNHERPRKRLKVDQETSVKLAPDSPSQKSTDDKDDGSTKRPAEKLQTATRPVSPPPLKRPPASTKTGTATLHPPSSTSKKPTSSTNHAPSAMLGNGLSNQKKAESLNPRLLKSSPASHEIRLKLLRMVHQEFSRLNSELKKDANDEELKLVLSNQDLIIRALDEEQKTALEKAAVYANVMKNKVMQYKRMGVSQWKIERERETQAAGQKQGGNDASDGPPKKIETGLTQAQEVELLRRIITPIGKLSSHGYVAKIPTEDSIKAARKGLEAAKGWEACDRCQQRFQVFPGRREEDGALTTGGSCKFHWGKTYVPAKAPGDKTRVPKRYLCCSQEIGESAGCFTHDHHVHKFTDAARLAAVLNFAETPNNSLPPTDRAVCFDCEMGYTVYGLELIRLTATSWPTGVELLDVLVQPLGEILDLNSRFSGVWPDDLAQAESWTAGNDPTLSKSGTETCSEEGEIKPAKRKLRKVSSPEVARDLLFSLLSPSTPLIGHGLENDLNAVRVIHPKLIDTVLLYPHHGGLPFRYSLKRLMDVHLNRKIQQETGPKMLGHDSAEDARAAGDLVRLKVMSLWKDMKRDGWTLVDDEFIAPGKQSSKEGELTEKFIEA</sequence>
<keyword evidence="8" id="KW-1185">Reference proteome</keyword>
<dbReference type="InterPro" id="IPR012337">
    <property type="entry name" value="RNaseH-like_sf"/>
</dbReference>
<dbReference type="AlphaFoldDB" id="A0A0L0N3K8"/>
<dbReference type="Gene3D" id="3.30.420.10">
    <property type="entry name" value="Ribonuclease H-like superfamily/Ribonuclease H"/>
    <property type="match status" value="1"/>
</dbReference>
<proteinExistence type="inferred from homology"/>
<dbReference type="EMBL" id="LFRF01000026">
    <property type="protein sequence ID" value="KND88415.1"/>
    <property type="molecule type" value="Genomic_DNA"/>
</dbReference>
<dbReference type="InterPro" id="IPR036397">
    <property type="entry name" value="RNaseH_sf"/>
</dbReference>
<keyword evidence="2" id="KW-0540">Nuclease</keyword>